<evidence type="ECO:0000259" key="3">
    <source>
        <dbReference type="Pfam" id="PF17836"/>
    </source>
</evidence>
<evidence type="ECO:0000256" key="1">
    <source>
        <dbReference type="ARBA" id="ARBA00007274"/>
    </source>
</evidence>
<organism evidence="4 5">
    <name type="scientific">Flavobacterium yafengii</name>
    <dbReference type="NCBI Taxonomy" id="3041253"/>
    <lineage>
        <taxon>Bacteria</taxon>
        <taxon>Pseudomonadati</taxon>
        <taxon>Bacteroidota</taxon>
        <taxon>Flavobacteriia</taxon>
        <taxon>Flavobacteriales</taxon>
        <taxon>Flavobacteriaceae</taxon>
        <taxon>Flavobacterium</taxon>
    </lineage>
</organism>
<comment type="similarity">
    <text evidence="1">Belongs to the transferase hexapeptide repeat family.</text>
</comment>
<dbReference type="Gene3D" id="2.160.10.10">
    <property type="entry name" value="Hexapeptide repeat proteins"/>
    <property type="match status" value="1"/>
</dbReference>
<dbReference type="InterPro" id="IPR041561">
    <property type="entry name" value="PglD_N"/>
</dbReference>
<dbReference type="CDD" id="cd03360">
    <property type="entry name" value="LbH_AT_putative"/>
    <property type="match status" value="1"/>
</dbReference>
<gene>
    <name evidence="4" type="ORF">QLS97_13835</name>
</gene>
<dbReference type="RefSeq" id="WP_282717471.1">
    <property type="nucleotide sequence ID" value="NZ_JASCRY010000004.1"/>
</dbReference>
<dbReference type="Gene3D" id="3.40.50.20">
    <property type="match status" value="1"/>
</dbReference>
<dbReference type="SUPFAM" id="SSF51161">
    <property type="entry name" value="Trimeric LpxA-like enzymes"/>
    <property type="match status" value="1"/>
</dbReference>
<dbReference type="Proteomes" id="UP001228643">
    <property type="component" value="Unassembled WGS sequence"/>
</dbReference>
<dbReference type="EMBL" id="JASCRY010000004">
    <property type="protein sequence ID" value="MDI5950733.1"/>
    <property type="molecule type" value="Genomic_DNA"/>
</dbReference>
<evidence type="ECO:0000313" key="5">
    <source>
        <dbReference type="Proteomes" id="UP001228643"/>
    </source>
</evidence>
<feature type="site" description="Increases basicity of active site His" evidence="2">
    <location>
        <position position="146"/>
    </location>
</feature>
<dbReference type="NCBIfam" id="TIGR03570">
    <property type="entry name" value="NeuD_NnaD"/>
    <property type="match status" value="1"/>
</dbReference>
<accession>A0AAW6TRF1</accession>
<dbReference type="InterPro" id="IPR050179">
    <property type="entry name" value="Trans_hexapeptide_repeat"/>
</dbReference>
<feature type="domain" description="PglD N-terminal" evidence="3">
    <location>
        <begin position="11"/>
        <end position="89"/>
    </location>
</feature>
<dbReference type="InterPro" id="IPR001451">
    <property type="entry name" value="Hexapep"/>
</dbReference>
<feature type="active site" description="Proton acceptor" evidence="2">
    <location>
        <position position="145"/>
    </location>
</feature>
<evidence type="ECO:0000313" key="4">
    <source>
        <dbReference type="EMBL" id="MDI5950733.1"/>
    </source>
</evidence>
<name>A0AAW6TRF1_9FLAO</name>
<sequence>MEDTQFNNLEVIIIGAGGLAREIVSWHNTSKQKLNTKIIGFLDDNLNALDSYETDFRILGKVDLDLVKNSQSVIFAISNVETKKNLLEKAINSNVQISNYIHESTFIGERTSFGKGLVMLPYSILSCDSIIGDLVFINNGSQIGHDVHIGDFTSIMANVDIGGGAIIGKNVFIGSNAVILPGVKIPDNTRIGAGSVVLKSIKQEGTYFGNPAKKIF</sequence>
<dbReference type="PANTHER" id="PTHR43300:SF7">
    <property type="entry name" value="UDP-N-ACETYLBACILLOSAMINE N-ACETYLTRANSFERASE"/>
    <property type="match status" value="1"/>
</dbReference>
<evidence type="ECO:0000256" key="2">
    <source>
        <dbReference type="PIRSR" id="PIRSR620019-1"/>
    </source>
</evidence>
<comment type="caution">
    <text evidence="4">The sequence shown here is derived from an EMBL/GenBank/DDBJ whole genome shotgun (WGS) entry which is preliminary data.</text>
</comment>
<dbReference type="InterPro" id="IPR011004">
    <property type="entry name" value="Trimer_LpxA-like_sf"/>
</dbReference>
<protein>
    <submittedName>
        <fullName evidence="4">NeuD/PglB/VioB family sugar acetyltransferase</fullName>
    </submittedName>
</protein>
<dbReference type="InterPro" id="IPR020019">
    <property type="entry name" value="AcTrfase_PglD-like"/>
</dbReference>
<dbReference type="PANTHER" id="PTHR43300">
    <property type="entry name" value="ACETYLTRANSFERASE"/>
    <property type="match status" value="1"/>
</dbReference>
<dbReference type="Pfam" id="PF00132">
    <property type="entry name" value="Hexapep"/>
    <property type="match status" value="1"/>
</dbReference>
<dbReference type="Pfam" id="PF17836">
    <property type="entry name" value="PglD_N"/>
    <property type="match status" value="1"/>
</dbReference>
<reference evidence="4 5" key="1">
    <citation type="submission" date="2023-04" db="EMBL/GenBank/DDBJ databases">
        <title>Two novel species of Flavobacterium.</title>
        <authorList>
            <person name="Liu Q."/>
            <person name="Xin Y.-H."/>
        </authorList>
    </citation>
    <scope>NUCLEOTIDE SEQUENCE [LARGE SCALE GENOMIC DNA]</scope>
    <source>
        <strain evidence="4 5">LB2P87</strain>
    </source>
</reference>
<proteinExistence type="inferred from homology"/>
<keyword evidence="5" id="KW-1185">Reference proteome</keyword>
<dbReference type="AlphaFoldDB" id="A0AAW6TRF1"/>